<dbReference type="AlphaFoldDB" id="A0AAW0KVI9"/>
<protein>
    <submittedName>
        <fullName evidence="3">(-)-isopiperitenol/(-)-carveol dehydrogenase</fullName>
    </submittedName>
</protein>
<evidence type="ECO:0000313" key="4">
    <source>
        <dbReference type="Proteomes" id="UP000237347"/>
    </source>
</evidence>
<keyword evidence="4" id="KW-1185">Reference proteome</keyword>
<reference evidence="3 4" key="1">
    <citation type="journal article" date="2018" name="Sci. Data">
        <title>The draft genome sequence of cork oak.</title>
        <authorList>
            <person name="Ramos A.M."/>
            <person name="Usie A."/>
            <person name="Barbosa P."/>
            <person name="Barros P.M."/>
            <person name="Capote T."/>
            <person name="Chaves I."/>
            <person name="Simoes F."/>
            <person name="Abreu I."/>
            <person name="Carrasquinho I."/>
            <person name="Faro C."/>
            <person name="Guimaraes J.B."/>
            <person name="Mendonca D."/>
            <person name="Nobrega F."/>
            <person name="Rodrigues L."/>
            <person name="Saibo N.J.M."/>
            <person name="Varela M.C."/>
            <person name="Egas C."/>
            <person name="Matos J."/>
            <person name="Miguel C.M."/>
            <person name="Oliveira M.M."/>
            <person name="Ricardo C.P."/>
            <person name="Goncalves S."/>
        </authorList>
    </citation>
    <scope>NUCLEOTIDE SEQUENCE [LARGE SCALE GENOMIC DNA]</scope>
    <source>
        <strain evidence="4">cv. HL8</strain>
    </source>
</reference>
<evidence type="ECO:0000259" key="2">
    <source>
        <dbReference type="SMART" id="SM00822"/>
    </source>
</evidence>
<dbReference type="InterPro" id="IPR002347">
    <property type="entry name" value="SDR_fam"/>
</dbReference>
<dbReference type="PANTHER" id="PTHR42820">
    <property type="entry name" value="SHORT-CHAIN DEHYDROGENASE REDUCTASE"/>
    <property type="match status" value="1"/>
</dbReference>
<dbReference type="PRINTS" id="PR00081">
    <property type="entry name" value="GDHRDH"/>
</dbReference>
<accession>A0AAW0KVI9</accession>
<dbReference type="Pfam" id="PF13561">
    <property type="entry name" value="adh_short_C2"/>
    <property type="match status" value="2"/>
</dbReference>
<feature type="domain" description="Ketoreductase" evidence="2">
    <location>
        <begin position="12"/>
        <end position="193"/>
    </location>
</feature>
<dbReference type="SUPFAM" id="SSF51735">
    <property type="entry name" value="NAD(P)-binding Rossmann-fold domains"/>
    <property type="match status" value="3"/>
</dbReference>
<dbReference type="InterPro" id="IPR036291">
    <property type="entry name" value="NAD(P)-bd_dom_sf"/>
</dbReference>
<dbReference type="PANTHER" id="PTHR42820:SF21">
    <property type="entry name" value="SHORT-CHAIN DEHYDROGENASE REDUCTASE 3B-LIKE"/>
    <property type="match status" value="1"/>
</dbReference>
<evidence type="ECO:0000313" key="3">
    <source>
        <dbReference type="EMBL" id="KAK7842594.1"/>
    </source>
</evidence>
<gene>
    <name evidence="3" type="primary">ISPD_13</name>
    <name evidence="3" type="ORF">CFP56_013674</name>
</gene>
<dbReference type="FunFam" id="3.40.50.720:FF:000084">
    <property type="entry name" value="Short-chain dehydrogenase reductase"/>
    <property type="match status" value="2"/>
</dbReference>
<dbReference type="SMART" id="SM00822">
    <property type="entry name" value="PKS_KR"/>
    <property type="match status" value="1"/>
</dbReference>
<dbReference type="InterPro" id="IPR020904">
    <property type="entry name" value="Sc_DH/Rdtase_CS"/>
</dbReference>
<comment type="similarity">
    <text evidence="1">Belongs to the short-chain dehydrogenases/reductases (SDR) family.</text>
</comment>
<comment type="caution">
    <text evidence="3">The sequence shown here is derived from an EMBL/GenBank/DDBJ whole genome shotgun (WGS) entry which is preliminary data.</text>
</comment>
<evidence type="ECO:0000256" key="1">
    <source>
        <dbReference type="ARBA" id="ARBA00006484"/>
    </source>
</evidence>
<sequence>MTDSSNKKLQGKVAIITGGASGIGEATAHLFAQHGARMVVIADIQDQLGHQVATSIGIDKCQYVHCDVSDEDQVKNMVESTVQKHGQLDIMFSNAGTLSGSDQTILELDLSGFDKVIETNARGMALCVKHAARVMVERRVKGSIVCTASISASQGRQLSTDYCMAKHAVLGLVRSASVQLGQHGIRVNCVSPSLVATPMSCDALGMDAEQVEKISEPNSSLKGVVLKVRDVANAVLFLASDDSGFVTGLDLKVDGGHLGTNKSSNLNDLPVIAKFAMTESSNKKLQGKVAIITGGASGIGEATAHLFAQHGARMVVIADIQDQLGHQVATIIGIDKCQYVHCDVSDEDQVKNMVESTVQKHGQLDIMFSNAGTASSSDQKILELDLSGFDKVIKINARGMALCVKHAARVMVERRVKGSIICTGSVAASQGRNLFTDYCMSKHAVLGLVRAASVQLGQHGIRVNCVSPSVVATPMSCGAFGKDAEQVEKISESTSTLKGVVLKVGDVANAVLFLASDDSGFVTGLDLKVDGGQLDCPVFIIFQKKANKSCNLNDFPVIAKFAMTDSSNKKLQGKVAIITGGASGKGEATAHLFAQHGARMVVIADIQDHLGHQVATSIGIDKCQYVHCDVSDEDQVKNMVQSTVQKHGQLDIMFSNAGTASSSDQTILELDL</sequence>
<name>A0AAW0KVI9_QUESU</name>
<proteinExistence type="inferred from homology"/>
<dbReference type="EMBL" id="PKMF04000219">
    <property type="protein sequence ID" value="KAK7842594.1"/>
    <property type="molecule type" value="Genomic_DNA"/>
</dbReference>
<dbReference type="Gene3D" id="3.40.50.720">
    <property type="entry name" value="NAD(P)-binding Rossmann-like Domain"/>
    <property type="match status" value="3"/>
</dbReference>
<dbReference type="PROSITE" id="PS00061">
    <property type="entry name" value="ADH_SHORT"/>
    <property type="match status" value="2"/>
</dbReference>
<organism evidence="3 4">
    <name type="scientific">Quercus suber</name>
    <name type="common">Cork oak</name>
    <dbReference type="NCBI Taxonomy" id="58331"/>
    <lineage>
        <taxon>Eukaryota</taxon>
        <taxon>Viridiplantae</taxon>
        <taxon>Streptophyta</taxon>
        <taxon>Embryophyta</taxon>
        <taxon>Tracheophyta</taxon>
        <taxon>Spermatophyta</taxon>
        <taxon>Magnoliopsida</taxon>
        <taxon>eudicotyledons</taxon>
        <taxon>Gunneridae</taxon>
        <taxon>Pentapetalae</taxon>
        <taxon>rosids</taxon>
        <taxon>fabids</taxon>
        <taxon>Fagales</taxon>
        <taxon>Fagaceae</taxon>
        <taxon>Quercus</taxon>
    </lineage>
</organism>
<dbReference type="Pfam" id="PF00106">
    <property type="entry name" value="adh_short"/>
    <property type="match status" value="1"/>
</dbReference>
<dbReference type="InterPro" id="IPR057326">
    <property type="entry name" value="KR_dom"/>
</dbReference>
<dbReference type="Proteomes" id="UP000237347">
    <property type="component" value="Unassembled WGS sequence"/>
</dbReference>